<reference evidence="1" key="1">
    <citation type="journal article" date="2004" name="Nature">
        <title>Genome duplication in the teleost fish Tetraodon nigroviridis reveals the early vertebrate proto-karyotype.</title>
        <authorList>
            <person name="Jaillon O."/>
            <person name="Aury J.-M."/>
            <person name="Brunet F."/>
            <person name="Petit J.-L."/>
            <person name="Stange-Thomann N."/>
            <person name="Mauceli E."/>
            <person name="Bouneau L."/>
            <person name="Fischer C."/>
            <person name="Ozouf-Costaz C."/>
            <person name="Bernot A."/>
            <person name="Nicaud S."/>
            <person name="Jaffe D."/>
            <person name="Fisher S."/>
            <person name="Lutfalla G."/>
            <person name="Dossat C."/>
            <person name="Segurens B."/>
            <person name="Dasilva C."/>
            <person name="Salanoubat M."/>
            <person name="Levy M."/>
            <person name="Boudet N."/>
            <person name="Castellano S."/>
            <person name="Anthouard V."/>
            <person name="Jubin C."/>
            <person name="Castelli V."/>
            <person name="Katinka M."/>
            <person name="Vacherie B."/>
            <person name="Biemont C."/>
            <person name="Skalli Z."/>
            <person name="Cattolico L."/>
            <person name="Poulain J."/>
            <person name="De Berardinis V."/>
            <person name="Cruaud C."/>
            <person name="Duprat S."/>
            <person name="Brottier P."/>
            <person name="Coutanceau J.-P."/>
            <person name="Gouzy J."/>
            <person name="Parra G."/>
            <person name="Lardier G."/>
            <person name="Chapple C."/>
            <person name="McKernan K.J."/>
            <person name="McEwan P."/>
            <person name="Bosak S."/>
            <person name="Kellis M."/>
            <person name="Volff J.-N."/>
            <person name="Guigo R."/>
            <person name="Zody M.C."/>
            <person name="Mesirov J."/>
            <person name="Lindblad-Toh K."/>
            <person name="Birren B."/>
            <person name="Nusbaum C."/>
            <person name="Kahn D."/>
            <person name="Robinson-Rechavi M."/>
            <person name="Laudet V."/>
            <person name="Schachter V."/>
            <person name="Quetier F."/>
            <person name="Saurin W."/>
            <person name="Scarpelli C."/>
            <person name="Wincker P."/>
            <person name="Lander E.S."/>
            <person name="Weissenbach J."/>
            <person name="Roest Crollius H."/>
        </authorList>
    </citation>
    <scope>NUCLEOTIDE SEQUENCE [LARGE SCALE GENOMIC DNA]</scope>
</reference>
<evidence type="ECO:0000313" key="1">
    <source>
        <dbReference type="EMBL" id="CAF87459.1"/>
    </source>
</evidence>
<gene>
    <name evidence="1" type="ORF">GSTENG00000168001</name>
</gene>
<comment type="caution">
    <text evidence="1">The sequence shown here is derived from an EMBL/GenBank/DDBJ whole genome shotgun (WGS) entry which is preliminary data.</text>
</comment>
<protein>
    <submittedName>
        <fullName evidence="1">(spotted green pufferfish) hypothetical protein</fullName>
    </submittedName>
</protein>
<dbReference type="KEGG" id="tng:GSTEN00000168G001"/>
<dbReference type="EMBL" id="CAAE01002454">
    <property type="protein sequence ID" value="CAF87459.1"/>
    <property type="molecule type" value="Genomic_DNA"/>
</dbReference>
<organism evidence="1">
    <name type="scientific">Tetraodon nigroviridis</name>
    <name type="common">Spotted green pufferfish</name>
    <name type="synonym">Chelonodon nigroviridis</name>
    <dbReference type="NCBI Taxonomy" id="99883"/>
    <lineage>
        <taxon>Eukaryota</taxon>
        <taxon>Metazoa</taxon>
        <taxon>Chordata</taxon>
        <taxon>Craniata</taxon>
        <taxon>Vertebrata</taxon>
        <taxon>Euteleostomi</taxon>
        <taxon>Actinopterygii</taxon>
        <taxon>Neopterygii</taxon>
        <taxon>Teleostei</taxon>
        <taxon>Neoteleostei</taxon>
        <taxon>Acanthomorphata</taxon>
        <taxon>Eupercaria</taxon>
        <taxon>Tetraodontiformes</taxon>
        <taxon>Tetradontoidea</taxon>
        <taxon>Tetraodontidae</taxon>
        <taxon>Tetraodon</taxon>
    </lineage>
</organism>
<reference evidence="1" key="2">
    <citation type="submission" date="2004-02" db="EMBL/GenBank/DDBJ databases">
        <authorList>
            <consortium name="Genoscope"/>
            <consortium name="Whitehead Institute Centre for Genome Research"/>
        </authorList>
    </citation>
    <scope>NUCLEOTIDE SEQUENCE</scope>
</reference>
<dbReference type="AlphaFoldDB" id="Q4TI23"/>
<sequence length="45" mass="4380">MECLVADGVEVSATVRREARPGCACAPAPSRCAAATASPTGTSAS</sequence>
<name>Q4TI23_TETNG</name>
<accession>Q4TI23</accession>
<proteinExistence type="predicted"/>